<reference evidence="1" key="1">
    <citation type="journal article" date="2020" name="Stud. Mycol.">
        <title>101 Dothideomycetes genomes: a test case for predicting lifestyles and emergence of pathogens.</title>
        <authorList>
            <person name="Haridas S."/>
            <person name="Albert R."/>
            <person name="Binder M."/>
            <person name="Bloem J."/>
            <person name="Labutti K."/>
            <person name="Salamov A."/>
            <person name="Andreopoulos B."/>
            <person name="Baker S."/>
            <person name="Barry K."/>
            <person name="Bills G."/>
            <person name="Bluhm B."/>
            <person name="Cannon C."/>
            <person name="Castanera R."/>
            <person name="Culley D."/>
            <person name="Daum C."/>
            <person name="Ezra D."/>
            <person name="Gonzalez J."/>
            <person name="Henrissat B."/>
            <person name="Kuo A."/>
            <person name="Liang C."/>
            <person name="Lipzen A."/>
            <person name="Lutzoni F."/>
            <person name="Magnuson J."/>
            <person name="Mondo S."/>
            <person name="Nolan M."/>
            <person name="Ohm R."/>
            <person name="Pangilinan J."/>
            <person name="Park H.-J."/>
            <person name="Ramirez L."/>
            <person name="Alfaro M."/>
            <person name="Sun H."/>
            <person name="Tritt A."/>
            <person name="Yoshinaga Y."/>
            <person name="Zwiers L.-H."/>
            <person name="Turgeon B."/>
            <person name="Goodwin S."/>
            <person name="Spatafora J."/>
            <person name="Crous P."/>
            <person name="Grigoriev I."/>
        </authorList>
    </citation>
    <scope>NUCLEOTIDE SEQUENCE</scope>
    <source>
        <strain evidence="1">CBS 525.71</strain>
    </source>
</reference>
<name>A0ACB6S5D2_9PLEO</name>
<proteinExistence type="predicted"/>
<accession>A0ACB6S5D2</accession>
<keyword evidence="2" id="KW-1185">Reference proteome</keyword>
<dbReference type="Proteomes" id="UP000799754">
    <property type="component" value="Unassembled WGS sequence"/>
</dbReference>
<evidence type="ECO:0000313" key="1">
    <source>
        <dbReference type="EMBL" id="KAF2629254.1"/>
    </source>
</evidence>
<dbReference type="EMBL" id="MU006710">
    <property type="protein sequence ID" value="KAF2629254.1"/>
    <property type="molecule type" value="Genomic_DNA"/>
</dbReference>
<gene>
    <name evidence="1" type="ORF">BU25DRAFT_18812</name>
</gene>
<organism evidence="1 2">
    <name type="scientific">Macroventuria anomochaeta</name>
    <dbReference type="NCBI Taxonomy" id="301207"/>
    <lineage>
        <taxon>Eukaryota</taxon>
        <taxon>Fungi</taxon>
        <taxon>Dikarya</taxon>
        <taxon>Ascomycota</taxon>
        <taxon>Pezizomycotina</taxon>
        <taxon>Dothideomycetes</taxon>
        <taxon>Pleosporomycetidae</taxon>
        <taxon>Pleosporales</taxon>
        <taxon>Pleosporineae</taxon>
        <taxon>Didymellaceae</taxon>
        <taxon>Macroventuria</taxon>
    </lineage>
</organism>
<sequence>MSALHLIVKVNSSAMPQATILVQRRTRPSQHQVTPRPINITLPHVPLSSNSSRNTYNIHNRPTRTTEANHAPSKPLSHHLTTTLPATCPAAAGVQLTLLRISLPSRSIYGDALTRTASRSTRPSATRTAIGSTERAPPAARCRAEKSVFSKSSCRLTKRGWRGW</sequence>
<comment type="caution">
    <text evidence="1">The sequence shown here is derived from an EMBL/GenBank/DDBJ whole genome shotgun (WGS) entry which is preliminary data.</text>
</comment>
<protein>
    <submittedName>
        <fullName evidence="1">Uncharacterized protein</fullName>
    </submittedName>
</protein>
<evidence type="ECO:0000313" key="2">
    <source>
        <dbReference type="Proteomes" id="UP000799754"/>
    </source>
</evidence>